<dbReference type="InterPro" id="IPR010998">
    <property type="entry name" value="Integrase_recombinase_N"/>
</dbReference>
<dbReference type="RefSeq" id="WP_123126683.1">
    <property type="nucleotide sequence ID" value="NZ_RJJD01000004.1"/>
</dbReference>
<proteinExistence type="inferred from homology"/>
<dbReference type="GO" id="GO:0006310">
    <property type="term" value="P:DNA recombination"/>
    <property type="evidence" value="ECO:0007669"/>
    <property type="project" value="UniProtKB-KW"/>
</dbReference>
<gene>
    <name evidence="8" type="ORF">EFB08_09380</name>
</gene>
<evidence type="ECO:0000259" key="6">
    <source>
        <dbReference type="PROSITE" id="PS51898"/>
    </source>
</evidence>
<keyword evidence="4" id="KW-0233">DNA recombination</keyword>
<dbReference type="InterPro" id="IPR011010">
    <property type="entry name" value="DNA_brk_join_enz"/>
</dbReference>
<name>A0A3M9MVM8_9BACT</name>
<dbReference type="PANTHER" id="PTHR30349">
    <property type="entry name" value="PHAGE INTEGRASE-RELATED"/>
    <property type="match status" value="1"/>
</dbReference>
<dbReference type="GO" id="GO:0015074">
    <property type="term" value="P:DNA integration"/>
    <property type="evidence" value="ECO:0007669"/>
    <property type="project" value="UniProtKB-KW"/>
</dbReference>
<evidence type="ECO:0000256" key="4">
    <source>
        <dbReference type="ARBA" id="ARBA00023172"/>
    </source>
</evidence>
<organism evidence="8 9">
    <name type="scientific">Rufibacter latericius</name>
    <dbReference type="NCBI Taxonomy" id="2487040"/>
    <lineage>
        <taxon>Bacteria</taxon>
        <taxon>Pseudomonadati</taxon>
        <taxon>Bacteroidota</taxon>
        <taxon>Cytophagia</taxon>
        <taxon>Cytophagales</taxon>
        <taxon>Hymenobacteraceae</taxon>
        <taxon>Rufibacter</taxon>
    </lineage>
</organism>
<dbReference type="InterPro" id="IPR025269">
    <property type="entry name" value="SAM-like_dom"/>
</dbReference>
<evidence type="ECO:0000259" key="7">
    <source>
        <dbReference type="PROSITE" id="PS51900"/>
    </source>
</evidence>
<protein>
    <submittedName>
        <fullName evidence="8">Site-specific integrase</fullName>
    </submittedName>
</protein>
<dbReference type="Gene3D" id="1.10.150.130">
    <property type="match status" value="1"/>
</dbReference>
<evidence type="ECO:0000256" key="2">
    <source>
        <dbReference type="ARBA" id="ARBA00022908"/>
    </source>
</evidence>
<dbReference type="SUPFAM" id="SSF56349">
    <property type="entry name" value="DNA breaking-rejoining enzymes"/>
    <property type="match status" value="1"/>
</dbReference>
<dbReference type="CDD" id="cd01185">
    <property type="entry name" value="INTN1_C_like"/>
    <property type="match status" value="1"/>
</dbReference>
<dbReference type="PROSITE" id="PS51900">
    <property type="entry name" value="CB"/>
    <property type="match status" value="1"/>
</dbReference>
<reference evidence="8 9" key="1">
    <citation type="submission" date="2018-11" db="EMBL/GenBank/DDBJ databases">
        <title>Rufibacter latericius sp. nov., isolated from water in Baiyang Lake.</title>
        <authorList>
            <person name="Yang Y."/>
        </authorList>
    </citation>
    <scope>NUCLEOTIDE SEQUENCE [LARGE SCALE GENOMIC DNA]</scope>
    <source>
        <strain evidence="8 9">R-22-1c-1</strain>
    </source>
</reference>
<keyword evidence="3 5" id="KW-0238">DNA-binding</keyword>
<dbReference type="OrthoDB" id="1094492at2"/>
<dbReference type="Pfam" id="PF00589">
    <property type="entry name" value="Phage_integrase"/>
    <property type="match status" value="1"/>
</dbReference>
<feature type="domain" description="Core-binding (CB)" evidence="7">
    <location>
        <begin position="96"/>
        <end position="182"/>
    </location>
</feature>
<dbReference type="InterPro" id="IPR002104">
    <property type="entry name" value="Integrase_catalytic"/>
</dbReference>
<dbReference type="InterPro" id="IPR050090">
    <property type="entry name" value="Tyrosine_recombinase_XerCD"/>
</dbReference>
<sequence length="409" mass="46616">MANVLTQIILDTRRSLKDSTFPVKLRLTYNRKQKYYPTAYSFTEEDYEKVILSKPKGAYKDAQFELKEIEKRARAIIKDMAVFTFDLFEKKFVDTSPKGDVFIAFSQHIAKLKREASITTAESYTSALNSLKAFTGKTVLPFVNVTPDYLSSYEQWMLSKNKSLTTVGIYLRYLRALFNEAIEAGDVEQRQYPFGKRKYQIPAGRNVKKALTIADIEKIVTYAPKSDSEAKARDLWLFSYLCSGINVKDIALLKYKNIDSATITFVRAKTAKSTRQNTKSIIVSLLPEAEHIIMRWGNKPVIPNWYVFPILSEGLTPEKELAKIKQATKSINTYMKRIASSLGIEKEVTTYTARHSYSTVLKRSGAPIEFISESLGHTDIRTTRSYLDSFEDDAKRGYVSALTAFPKKD</sequence>
<evidence type="ECO:0000313" key="8">
    <source>
        <dbReference type="EMBL" id="RNI28828.1"/>
    </source>
</evidence>
<keyword evidence="9" id="KW-1185">Reference proteome</keyword>
<dbReference type="Gene3D" id="1.10.443.10">
    <property type="entry name" value="Intergrase catalytic core"/>
    <property type="match status" value="1"/>
</dbReference>
<feature type="domain" description="Tyr recombinase" evidence="6">
    <location>
        <begin position="206"/>
        <end position="399"/>
    </location>
</feature>
<evidence type="ECO:0000256" key="1">
    <source>
        <dbReference type="ARBA" id="ARBA00008857"/>
    </source>
</evidence>
<dbReference type="PROSITE" id="PS51898">
    <property type="entry name" value="TYR_RECOMBINASE"/>
    <property type="match status" value="1"/>
</dbReference>
<evidence type="ECO:0000256" key="5">
    <source>
        <dbReference type="PROSITE-ProRule" id="PRU01248"/>
    </source>
</evidence>
<dbReference type="Proteomes" id="UP000272117">
    <property type="component" value="Unassembled WGS sequence"/>
</dbReference>
<dbReference type="Pfam" id="PF13102">
    <property type="entry name" value="Phage_int_SAM_5"/>
    <property type="match status" value="1"/>
</dbReference>
<dbReference type="GO" id="GO:0003677">
    <property type="term" value="F:DNA binding"/>
    <property type="evidence" value="ECO:0007669"/>
    <property type="project" value="UniProtKB-UniRule"/>
</dbReference>
<dbReference type="AlphaFoldDB" id="A0A3M9MVM8"/>
<evidence type="ECO:0000313" key="9">
    <source>
        <dbReference type="Proteomes" id="UP000272117"/>
    </source>
</evidence>
<comment type="similarity">
    <text evidence="1">Belongs to the 'phage' integrase family.</text>
</comment>
<evidence type="ECO:0000256" key="3">
    <source>
        <dbReference type="ARBA" id="ARBA00023125"/>
    </source>
</evidence>
<accession>A0A3M9MVM8</accession>
<comment type="caution">
    <text evidence="8">The sequence shown here is derived from an EMBL/GenBank/DDBJ whole genome shotgun (WGS) entry which is preliminary data.</text>
</comment>
<dbReference type="InterPro" id="IPR044068">
    <property type="entry name" value="CB"/>
</dbReference>
<keyword evidence="2" id="KW-0229">DNA integration</keyword>
<dbReference type="PANTHER" id="PTHR30349:SF64">
    <property type="entry name" value="PROPHAGE INTEGRASE INTD-RELATED"/>
    <property type="match status" value="1"/>
</dbReference>
<dbReference type="EMBL" id="RJJD01000004">
    <property type="protein sequence ID" value="RNI28828.1"/>
    <property type="molecule type" value="Genomic_DNA"/>
</dbReference>
<dbReference type="InterPro" id="IPR013762">
    <property type="entry name" value="Integrase-like_cat_sf"/>
</dbReference>